<keyword evidence="1" id="KW-0175">Coiled coil</keyword>
<dbReference type="EMBL" id="LNXX01000029">
    <property type="protein sequence ID" value="KTC85290.1"/>
    <property type="molecule type" value="Genomic_DNA"/>
</dbReference>
<dbReference type="InterPro" id="IPR006171">
    <property type="entry name" value="TOPRIM_dom"/>
</dbReference>
<evidence type="ECO:0000313" key="4">
    <source>
        <dbReference type="EMBL" id="KTC85290.1"/>
    </source>
</evidence>
<evidence type="ECO:0000313" key="5">
    <source>
        <dbReference type="EMBL" id="STX36348.1"/>
    </source>
</evidence>
<evidence type="ECO:0000256" key="2">
    <source>
        <dbReference type="SAM" id="MobiDB-lite"/>
    </source>
</evidence>
<reference evidence="5 7" key="2">
    <citation type="submission" date="2018-06" db="EMBL/GenBank/DDBJ databases">
        <authorList>
            <consortium name="Pathogen Informatics"/>
            <person name="Doyle S."/>
        </authorList>
    </citation>
    <scope>NUCLEOTIDE SEQUENCE [LARGE SCALE GENOMIC DNA]</scope>
    <source>
        <strain evidence="5 7">NCTC12438</strain>
    </source>
</reference>
<feature type="coiled-coil region" evidence="1">
    <location>
        <begin position="483"/>
        <end position="514"/>
    </location>
</feature>
<name>A0A378IM73_9GAMM</name>
<evidence type="ECO:0000256" key="1">
    <source>
        <dbReference type="SAM" id="Coils"/>
    </source>
</evidence>
<dbReference type="STRING" id="28085.Lcin_1790"/>
<dbReference type="Proteomes" id="UP000054854">
    <property type="component" value="Unassembled WGS sequence"/>
</dbReference>
<feature type="coiled-coil region" evidence="1">
    <location>
        <begin position="296"/>
        <end position="354"/>
    </location>
</feature>
<keyword evidence="6" id="KW-1185">Reference proteome</keyword>
<dbReference type="RefSeq" id="WP_162263059.1">
    <property type="nucleotide sequence ID" value="NZ_CAAAHQ010000030.1"/>
</dbReference>
<dbReference type="AlphaFoldDB" id="A0A378IM73"/>
<evidence type="ECO:0000259" key="3">
    <source>
        <dbReference type="Pfam" id="PF13362"/>
    </source>
</evidence>
<proteinExistence type="predicted"/>
<feature type="domain" description="Toprim" evidence="3">
    <location>
        <begin position="128"/>
        <end position="229"/>
    </location>
</feature>
<protein>
    <submittedName>
        <fullName evidence="5">TraI</fullName>
    </submittedName>
</protein>
<evidence type="ECO:0000313" key="7">
    <source>
        <dbReference type="Proteomes" id="UP000255316"/>
    </source>
</evidence>
<feature type="compositionally biased region" description="Basic and acidic residues" evidence="2">
    <location>
        <begin position="856"/>
        <end position="869"/>
    </location>
</feature>
<accession>A0A378IM73</accession>
<feature type="region of interest" description="Disordered" evidence="2">
    <location>
        <begin position="856"/>
        <end position="875"/>
    </location>
</feature>
<evidence type="ECO:0000313" key="6">
    <source>
        <dbReference type="Proteomes" id="UP000054854"/>
    </source>
</evidence>
<dbReference type="EMBL" id="UGNX01000001">
    <property type="protein sequence ID" value="STX36348.1"/>
    <property type="molecule type" value="Genomic_DNA"/>
</dbReference>
<dbReference type="Pfam" id="PF13362">
    <property type="entry name" value="Toprim_3"/>
    <property type="match status" value="1"/>
</dbReference>
<gene>
    <name evidence="4" type="ORF">Lcin_1790</name>
    <name evidence="5" type="ORF">NCTC12438_02980</name>
</gene>
<sequence>MNDKGINEKLNSISEGSQKQNQAQSLYDEIATPIAGTLAEKYLVEHRHIPPASLEHTTFKYDEQSNSLVTPIYDSRNILTGVQLVRLDEQGQKASPGNDAKTVIENRHHMDKFGRVAMVRQGTDLTRIYIAEGVETAASLLSVIPEEFTVVASLGIKELASSIPYIRSSLMPGAQVVWLADNDKGNREAEQQLSESKEHFLKAGFKIGQDLFLVAPIKEGTDWNDVLCDPSTPLKESFELSQRALETEYNHIDTEYIIETPLALLDPAPYEDAEEKEVIEKSFSDTKPVREHIIEMEEQLCQIEDYKSLIKILEKLNVDLEKLRAQKIEHAGSLSNAERNLGKINQMLDKIQQVLSLSAEKTLSAEPENHKEKLKAKSDEKAFEAQLCEQAIKQISTLTGTNLDHLLKEKTAFSQYFDQFDEEQKKECREGKLERHQIRKLVLEVSKTNTAKLSKEIETIKTAQLQENIASFIRNVENSSVILHQLKNTVAERQKELEQKNEKLSNALEELYLTSLDSKNDFFCNMTLQWWYNNLSAFKFSKPIVYSLEPFGHAVELAHVEFLAEEEPTIEETIEQLADDILQRSGIALHEKSSAQDVSLYERSVKDYAYKLAISMHRSFSVHIPLVVPKQEQEFDGIAKRRFTKKNPEGGEEQTTEEYVILERKTNTGTRKEVMQTAFTQDKINSKMTFFKRGSEYEKFTHALKNRHTFTDEDIVLCNKDEPSKQLKLSACTWYDLSPDVMERMNKAAKKILAEALNTRNMEFVFNHPGHDVGTATKKNYFNSNFMQRVMLRVSKHNAGSEEDILKRLQAFYQSWIEKCAPTSQAPLASDHGTAKNSASEQTTDRAYCGFFTTHPAKDSVKASPELKPHNFSGA</sequence>
<dbReference type="Proteomes" id="UP000255316">
    <property type="component" value="Unassembled WGS sequence"/>
</dbReference>
<dbReference type="CDD" id="cd01029">
    <property type="entry name" value="TOPRIM_primases"/>
    <property type="match status" value="1"/>
</dbReference>
<reference evidence="4 6" key="1">
    <citation type="submission" date="2015-11" db="EMBL/GenBank/DDBJ databases">
        <title>Genomic analysis of 38 Legionella species identifies large and diverse effector repertoires.</title>
        <authorList>
            <person name="Burstein D."/>
            <person name="Amaro F."/>
            <person name="Zusman T."/>
            <person name="Lifshitz Z."/>
            <person name="Cohen O."/>
            <person name="Gilbert J.A."/>
            <person name="Pupko T."/>
            <person name="Shuman H.A."/>
            <person name="Segal G."/>
        </authorList>
    </citation>
    <scope>NUCLEOTIDE SEQUENCE [LARGE SCALE GENOMIC DNA]</scope>
    <source>
        <strain evidence="4 6">CDC#72-OH-14</strain>
    </source>
</reference>
<organism evidence="5 7">
    <name type="scientific">Legionella cincinnatiensis</name>
    <dbReference type="NCBI Taxonomy" id="28085"/>
    <lineage>
        <taxon>Bacteria</taxon>
        <taxon>Pseudomonadati</taxon>
        <taxon>Pseudomonadota</taxon>
        <taxon>Gammaproteobacteria</taxon>
        <taxon>Legionellales</taxon>
        <taxon>Legionellaceae</taxon>
        <taxon>Legionella</taxon>
    </lineage>
</organism>
<dbReference type="InterPro" id="IPR034154">
    <property type="entry name" value="TOPRIM_DnaG/twinkle"/>
</dbReference>